<feature type="region of interest" description="Disordered" evidence="18">
    <location>
        <begin position="823"/>
        <end position="854"/>
    </location>
</feature>
<dbReference type="SUPFAM" id="SSF81653">
    <property type="entry name" value="Calcium ATPase, transduction domain A"/>
    <property type="match status" value="1"/>
</dbReference>
<dbReference type="InterPro" id="IPR025202">
    <property type="entry name" value="PLD-like_dom"/>
</dbReference>
<dbReference type="InterPro" id="IPR044492">
    <property type="entry name" value="P_typ_ATPase_HD_dom"/>
</dbReference>
<keyword evidence="5 17" id="KW-0812">Transmembrane</keyword>
<dbReference type="Pfam" id="PF16212">
    <property type="entry name" value="PhoLip_ATPase_C"/>
    <property type="match status" value="1"/>
</dbReference>
<dbReference type="InterPro" id="IPR023299">
    <property type="entry name" value="ATPase_P-typ_cyto_dom_N"/>
</dbReference>
<feature type="transmembrane region" description="Helical" evidence="17">
    <location>
        <begin position="1018"/>
        <end position="1041"/>
    </location>
</feature>
<feature type="active site" description="4-aspartylphosphate intermediate" evidence="14">
    <location>
        <position position="444"/>
    </location>
</feature>
<evidence type="ECO:0000256" key="7">
    <source>
        <dbReference type="ARBA" id="ARBA00022741"/>
    </source>
</evidence>
<feature type="domain" description="PLD phosphodiesterase" evidence="19">
    <location>
        <begin position="1349"/>
        <end position="1376"/>
    </location>
</feature>
<dbReference type="SUPFAM" id="SSF81660">
    <property type="entry name" value="Metal cation-transporting ATPase, ATP-binding domain N"/>
    <property type="match status" value="1"/>
</dbReference>
<evidence type="ECO:0000256" key="16">
    <source>
        <dbReference type="PIRSR" id="PIRSR606539-3"/>
    </source>
</evidence>
<keyword evidence="7 15" id="KW-0547">Nucleotide-binding</keyword>
<keyword evidence="9 16" id="KW-0460">Magnesium</keyword>
<comment type="catalytic activity">
    <reaction evidence="13 17">
        <text>ATP + H2O + phospholipidSide 1 = ADP + phosphate + phospholipidSide 2.</text>
        <dbReference type="EC" id="7.6.2.1"/>
    </reaction>
</comment>
<feature type="binding site" evidence="15">
    <location>
        <position position="575"/>
    </location>
    <ligand>
        <name>ATP</name>
        <dbReference type="ChEBI" id="CHEBI:30616"/>
    </ligand>
</feature>
<reference evidence="20 21" key="1">
    <citation type="submission" date="2018-08" db="EMBL/GenBank/DDBJ databases">
        <title>Aphanomyces genome sequencing and annotation.</title>
        <authorList>
            <person name="Minardi D."/>
            <person name="Oidtmann B."/>
            <person name="Van Der Giezen M."/>
            <person name="Studholme D.J."/>
        </authorList>
    </citation>
    <scope>NUCLEOTIDE SEQUENCE [LARGE SCALE GENOMIC DNA]</scope>
    <source>
        <strain evidence="20 21">Yx</strain>
    </source>
</reference>
<dbReference type="InterPro" id="IPR018303">
    <property type="entry name" value="ATPase_P-typ_P_site"/>
</dbReference>
<comment type="caution">
    <text evidence="20">The sequence shown here is derived from an EMBL/GenBank/DDBJ whole genome shotgun (WGS) entry which is preliminary data.</text>
</comment>
<dbReference type="VEuPathDB" id="FungiDB:H257_11456"/>
<feature type="binding site" evidence="15">
    <location>
        <position position="935"/>
    </location>
    <ligand>
        <name>ATP</name>
        <dbReference type="ChEBI" id="CHEBI:30616"/>
    </ligand>
</feature>
<evidence type="ECO:0000256" key="14">
    <source>
        <dbReference type="PIRSR" id="PIRSR606539-1"/>
    </source>
</evidence>
<feature type="transmembrane region" description="Helical" evidence="17">
    <location>
        <begin position="1071"/>
        <end position="1093"/>
    </location>
</feature>
<dbReference type="InterPro" id="IPR032803">
    <property type="entry name" value="PLDc_3"/>
</dbReference>
<dbReference type="InterPro" id="IPR032630">
    <property type="entry name" value="P_typ_ATPase_c"/>
</dbReference>
<dbReference type="Pfam" id="PF13246">
    <property type="entry name" value="Cation_ATPase"/>
    <property type="match status" value="1"/>
</dbReference>
<dbReference type="PROSITE" id="PS50035">
    <property type="entry name" value="PLD"/>
    <property type="match status" value="2"/>
</dbReference>
<evidence type="ECO:0000256" key="8">
    <source>
        <dbReference type="ARBA" id="ARBA00022840"/>
    </source>
</evidence>
<dbReference type="GO" id="GO:0000287">
    <property type="term" value="F:magnesium ion binding"/>
    <property type="evidence" value="ECO:0007669"/>
    <property type="project" value="UniProtKB-UniRule"/>
</dbReference>
<dbReference type="Pfam" id="PF13918">
    <property type="entry name" value="PLDc_3"/>
    <property type="match status" value="1"/>
</dbReference>
<keyword evidence="8 15" id="KW-0067">ATP-binding</keyword>
<feature type="transmembrane region" description="Helical" evidence="17">
    <location>
        <begin position="988"/>
        <end position="1006"/>
    </location>
</feature>
<organism evidence="20 21">
    <name type="scientific">Aphanomyces astaci</name>
    <name type="common">Crayfish plague agent</name>
    <dbReference type="NCBI Taxonomy" id="112090"/>
    <lineage>
        <taxon>Eukaryota</taxon>
        <taxon>Sar</taxon>
        <taxon>Stramenopiles</taxon>
        <taxon>Oomycota</taxon>
        <taxon>Saprolegniomycetes</taxon>
        <taxon>Saprolegniales</taxon>
        <taxon>Verrucalvaceae</taxon>
        <taxon>Aphanomyces</taxon>
    </lineage>
</organism>
<feature type="transmembrane region" description="Helical" evidence="17">
    <location>
        <begin position="316"/>
        <end position="341"/>
    </location>
</feature>
<dbReference type="GO" id="GO:0140326">
    <property type="term" value="F:ATPase-coupled intramembrane lipid transporter activity"/>
    <property type="evidence" value="ECO:0007669"/>
    <property type="project" value="UniProtKB-EC"/>
</dbReference>
<dbReference type="NCBIfam" id="TIGR01652">
    <property type="entry name" value="ATPase-Plipid"/>
    <property type="match status" value="1"/>
</dbReference>
<dbReference type="Pfam" id="PF16209">
    <property type="entry name" value="PhoLip_ATPase_N"/>
    <property type="match status" value="1"/>
</dbReference>
<dbReference type="GO" id="GO:0012505">
    <property type="term" value="C:endomembrane system"/>
    <property type="evidence" value="ECO:0007669"/>
    <property type="project" value="UniProtKB-SubCell"/>
</dbReference>
<feature type="binding site" evidence="16">
    <location>
        <position position="931"/>
    </location>
    <ligand>
        <name>Mg(2+)</name>
        <dbReference type="ChEBI" id="CHEBI:18420"/>
    </ligand>
</feature>
<comment type="similarity">
    <text evidence="2 17">Belongs to the cation transport ATPase (P-type) (TC 3.A.3) family. Type IV subfamily.</text>
</comment>
<sequence>MNAGFESNHVRTHKYTTATFVPKFLLESFRKAANMYFLAVCVLQCVKSISNTNGLPTTLPTLVFILLVDAAFAIQEDKKRHVADHVANHRMVHLLRHPSSSSSICQSSTGTDHSRATSDAVFTARPWADLRVGDYVQLFNREVIPADILILAVDSRDQRPQCSSSHNDDGGHRPFNADDRGAIETLCYVETKSLDGESNMKVREALDVTATRCRGPADLLKLRGHVLAEPPNNHTHSFSGVLTLDTRSPTTATTSKEGTVSTPITLTNMLLRGCTLRNTEFVYGVVVSTGGDTKIMRSNKPTASKVSRLDSCVNQYIGVLILMLIACCLMAATGNLLWLYFHESRTPYLALLEPPSSSNTTAPSSSATTSALTTYGTTFFYYFLLMYQFIPISLYVSIASVKYIQACFMMWDVDMYHAASNTPALVRCMALNEELGQVTHVFSDKTGTLTCNTMEFRKCSIGGVSYGRGSPPVRYLSWPPPSPLPKPLPMTTTPHVNFHGPELYAHMDGAVGADQAKRIDLFLTVLAVCHTVLPETPSLMTSIRPSDVDSDQVSKADCSDPALTAVTYSAASPDEQALVCAAAFFKYAFVSRTQKTTSVRIHDSLVTFDTLAILEFNSTRKRMSVVVRSNSPSRTIYLFTKGADGVVMPRLAPPRGTADRTLVDLTNGHISAYAKEGLRTLAVAYKELSASAFSKWSVTYDAAVASLDDMERFKSGQLPNAIDECMDELEVELHLLGATAIEDKLQDGVPEAVGTLIDAGMKLWMLTGDKDETAINIGYACNLLQQSMRLITLTAKKFPTAAATSKEITDQLYQISISGSAPISAPKMSRAPSLLRSSRAPSLRSRSRTKSHLTLSQSRISLRNTSADPTALVVDGDCVYHVMRHCPTTFLNLAQKCKVVLACRVSPAQKAALVALVKENVPSSRTLSIGDGANDVPMIQEAHIGVGISGQEGLQAVNASDYALAQFKFLRRLLLVHGRANYERLAKLVLYIVYKNILLLVAQFAFSMQTGLSGQKMYLEWGVQVYNVLLTAAPIVALAVMDHDVRDEIVLRLPALYRSGPLNVHINHRMFGLWVLSAVVEAVTIVLVSVAALENSSGVGGESPGLWFLGNIVMTLIVVAANTKLVFVHHRFNGLNPVLLVGSVAMWVATAVTASHFPLLAGINWYNMVAFTLAQPVVWITVPFVIVVVTGYSFVVRAIAVTWYPSASDIVKEFVLVQKTAKKSPSQRVTSRVRIVESLPLGDFDLAPLPNTIGTAEALALLFDSAIRQLDICAMYWNLLGAADHAAFSPDQMKQFGADRGVAVLAALRRAIKRGVVVRIVGSTTFAPFPELDGLDVELRLWDASYWYGGGIMHQKLVLVDQQHAYLGSANMDWKSMAQVMEVGVVVERSRAIVLDMQRLFNLWWLWSDPVLINPLDPTGVLAIWQPVDTFVEKFQAVVRLPPWTSSLVPSGWSQPNPFNATFVSSQFNKDNQITAVWNGERSQVFVSAAPEAATSSTRTFDEDGLIYTIQQAKKTVCLSVMDFVPYSTYKLDSHNEGSIYWPALVDTMLQVVYARPVAIRILVSRWAHTSAVMIKHLKILQTQSRTCPCAGGVCLGNITVRLFEVPGWDDTGDHRKWPAFSRVNHAKYIVTDGRANVGTSNMEWGYFYNTAGTSFNTDNTEVIDSLQKIFDRNWDSPYAIPLYTYR</sequence>
<feature type="binding site" evidence="15">
    <location>
        <position position="767"/>
    </location>
    <ligand>
        <name>ATP</name>
        <dbReference type="ChEBI" id="CHEBI:30616"/>
    </ligand>
</feature>
<dbReference type="CDD" id="cd09107">
    <property type="entry name" value="PLDc_vPLD3_4_5_like_2"/>
    <property type="match status" value="1"/>
</dbReference>
<feature type="binding site" evidence="16">
    <location>
        <position position="444"/>
    </location>
    <ligand>
        <name>Mg(2+)</name>
        <dbReference type="ChEBI" id="CHEBI:18420"/>
    </ligand>
</feature>
<dbReference type="Gene3D" id="3.30.870.10">
    <property type="entry name" value="Endonuclease Chain A"/>
    <property type="match status" value="2"/>
</dbReference>
<dbReference type="PROSITE" id="PS00154">
    <property type="entry name" value="ATPASE_E1_E2"/>
    <property type="match status" value="1"/>
</dbReference>
<dbReference type="InterPro" id="IPR023214">
    <property type="entry name" value="HAD_sf"/>
</dbReference>
<dbReference type="NCBIfam" id="TIGR01494">
    <property type="entry name" value="ATPase_P-type"/>
    <property type="match status" value="1"/>
</dbReference>
<dbReference type="SFLD" id="SFLDF00027">
    <property type="entry name" value="p-type_atpase"/>
    <property type="match status" value="1"/>
</dbReference>
<feature type="binding site" evidence="15">
    <location>
        <position position="768"/>
    </location>
    <ligand>
        <name>ATP</name>
        <dbReference type="ChEBI" id="CHEBI:30616"/>
    </ligand>
</feature>
<evidence type="ECO:0000259" key="19">
    <source>
        <dbReference type="PROSITE" id="PS50035"/>
    </source>
</evidence>
<comment type="similarity">
    <text evidence="3">Belongs to the phospholipase D family.</text>
</comment>
<feature type="transmembrane region" description="Helical" evidence="17">
    <location>
        <begin position="1177"/>
        <end position="1200"/>
    </location>
</feature>
<dbReference type="Proteomes" id="UP000266239">
    <property type="component" value="Unassembled WGS sequence"/>
</dbReference>
<dbReference type="EMBL" id="QUTA01010799">
    <property type="protein sequence ID" value="RHX99166.1"/>
    <property type="molecule type" value="Genomic_DNA"/>
</dbReference>
<dbReference type="SUPFAM" id="SSF56024">
    <property type="entry name" value="Phospholipase D/nuclease"/>
    <property type="match status" value="2"/>
</dbReference>
<keyword evidence="12 17" id="KW-0472">Membrane</keyword>
<dbReference type="GO" id="GO:0016887">
    <property type="term" value="F:ATP hydrolysis activity"/>
    <property type="evidence" value="ECO:0007669"/>
    <property type="project" value="InterPro"/>
</dbReference>
<keyword evidence="4" id="KW-0813">Transport</keyword>
<feature type="binding site" evidence="15">
    <location>
        <position position="934"/>
    </location>
    <ligand>
        <name>ATP</name>
        <dbReference type="ChEBI" id="CHEBI:30616"/>
    </ligand>
</feature>
<feature type="binding site" evidence="15">
    <location>
        <position position="679"/>
    </location>
    <ligand>
        <name>ATP</name>
        <dbReference type="ChEBI" id="CHEBI:30616"/>
    </ligand>
</feature>
<keyword evidence="6 16" id="KW-0479">Metal-binding</keyword>
<evidence type="ECO:0000313" key="20">
    <source>
        <dbReference type="EMBL" id="RHX99166.1"/>
    </source>
</evidence>
<gene>
    <name evidence="20" type="ORF">DYB25_001149</name>
</gene>
<feature type="transmembrane region" description="Helical" evidence="17">
    <location>
        <begin position="1138"/>
        <end position="1157"/>
    </location>
</feature>
<dbReference type="Pfam" id="PF13091">
    <property type="entry name" value="PLDc_2"/>
    <property type="match status" value="1"/>
</dbReference>
<accession>A0A397A008</accession>
<feature type="compositionally biased region" description="Low complexity" evidence="18">
    <location>
        <begin position="823"/>
        <end position="844"/>
    </location>
</feature>
<name>A0A397A008_APHAT</name>
<evidence type="ECO:0000256" key="9">
    <source>
        <dbReference type="ARBA" id="ARBA00022842"/>
    </source>
</evidence>
<evidence type="ECO:0000256" key="11">
    <source>
        <dbReference type="ARBA" id="ARBA00022989"/>
    </source>
</evidence>
<feature type="binding site" evidence="16">
    <location>
        <position position="446"/>
    </location>
    <ligand>
        <name>Mg(2+)</name>
        <dbReference type="ChEBI" id="CHEBI:18420"/>
    </ligand>
</feature>
<dbReference type="SFLD" id="SFLDG00002">
    <property type="entry name" value="C1.7:_P-type_atpase_like"/>
    <property type="match status" value="1"/>
</dbReference>
<dbReference type="GO" id="GO:0005524">
    <property type="term" value="F:ATP binding"/>
    <property type="evidence" value="ECO:0007669"/>
    <property type="project" value="UniProtKB-UniRule"/>
</dbReference>
<evidence type="ECO:0000256" key="6">
    <source>
        <dbReference type="ARBA" id="ARBA00022723"/>
    </source>
</evidence>
<dbReference type="InterPro" id="IPR023298">
    <property type="entry name" value="ATPase_P-typ_TM_dom_sf"/>
</dbReference>
<evidence type="ECO:0000256" key="18">
    <source>
        <dbReference type="SAM" id="MobiDB-lite"/>
    </source>
</evidence>
<dbReference type="Gene3D" id="3.40.50.1000">
    <property type="entry name" value="HAD superfamily/HAD-like"/>
    <property type="match status" value="1"/>
</dbReference>
<evidence type="ECO:0000256" key="15">
    <source>
        <dbReference type="PIRSR" id="PIRSR606539-2"/>
    </source>
</evidence>
<comment type="cofactor">
    <cofactor evidence="16">
        <name>Mg(2+)</name>
        <dbReference type="ChEBI" id="CHEBI:18420"/>
    </cofactor>
</comment>
<dbReference type="EC" id="7.6.2.1" evidence="17"/>
<feature type="binding site" evidence="15">
    <location>
        <position position="444"/>
    </location>
    <ligand>
        <name>ATP</name>
        <dbReference type="ChEBI" id="CHEBI:30616"/>
    </ligand>
</feature>
<dbReference type="SMART" id="SM00155">
    <property type="entry name" value="PLDc"/>
    <property type="match status" value="2"/>
</dbReference>
<dbReference type="InterPro" id="IPR006539">
    <property type="entry name" value="P-type_ATPase_IV"/>
</dbReference>
<proteinExistence type="inferred from homology"/>
<dbReference type="GO" id="GO:0005886">
    <property type="term" value="C:plasma membrane"/>
    <property type="evidence" value="ECO:0007669"/>
    <property type="project" value="TreeGrafter"/>
</dbReference>
<feature type="transmembrane region" description="Helical" evidence="17">
    <location>
        <begin position="1105"/>
        <end position="1126"/>
    </location>
</feature>
<evidence type="ECO:0000256" key="2">
    <source>
        <dbReference type="ARBA" id="ARBA00008109"/>
    </source>
</evidence>
<feature type="binding site" evidence="15">
    <location>
        <position position="445"/>
    </location>
    <ligand>
        <name>ATP</name>
        <dbReference type="ChEBI" id="CHEBI:30616"/>
    </ligand>
</feature>
<dbReference type="SFLD" id="SFLDS00003">
    <property type="entry name" value="Haloacid_Dehalogenase"/>
    <property type="match status" value="1"/>
</dbReference>
<feature type="binding site" evidence="15">
    <location>
        <position position="446"/>
    </location>
    <ligand>
        <name>ATP</name>
        <dbReference type="ChEBI" id="CHEBI:30616"/>
    </ligand>
</feature>
<dbReference type="InterPro" id="IPR008250">
    <property type="entry name" value="ATPase_P-typ_transduc_dom_A_sf"/>
</dbReference>
<dbReference type="Gene3D" id="3.40.1110.10">
    <property type="entry name" value="Calcium-transporting ATPase, cytoplasmic domain N"/>
    <property type="match status" value="1"/>
</dbReference>
<evidence type="ECO:0000256" key="10">
    <source>
        <dbReference type="ARBA" id="ARBA00022967"/>
    </source>
</evidence>
<dbReference type="Gene3D" id="2.70.150.10">
    <property type="entry name" value="Calcium-transporting ATPase, cytoplasmic transduction domain A"/>
    <property type="match status" value="1"/>
</dbReference>
<feature type="transmembrane region" description="Helical" evidence="17">
    <location>
        <begin position="379"/>
        <end position="401"/>
    </location>
</feature>
<evidence type="ECO:0000256" key="3">
    <source>
        <dbReference type="ARBA" id="ARBA00008664"/>
    </source>
</evidence>
<evidence type="ECO:0000256" key="13">
    <source>
        <dbReference type="ARBA" id="ARBA00034036"/>
    </source>
</evidence>
<keyword evidence="11 17" id="KW-1133">Transmembrane helix</keyword>
<evidence type="ECO:0000256" key="4">
    <source>
        <dbReference type="ARBA" id="ARBA00022448"/>
    </source>
</evidence>
<dbReference type="InterPro" id="IPR032631">
    <property type="entry name" value="P-type_ATPase_N"/>
</dbReference>
<feature type="binding site" evidence="15">
    <location>
        <position position="910"/>
    </location>
    <ligand>
        <name>ATP</name>
        <dbReference type="ChEBI" id="CHEBI:30616"/>
    </ligand>
</feature>
<feature type="binding site" evidence="15">
    <location>
        <position position="904"/>
    </location>
    <ligand>
        <name>ATP</name>
        <dbReference type="ChEBI" id="CHEBI:30616"/>
    </ligand>
</feature>
<dbReference type="InterPro" id="IPR001736">
    <property type="entry name" value="PLipase_D/transphosphatidylase"/>
</dbReference>
<evidence type="ECO:0000256" key="1">
    <source>
        <dbReference type="ARBA" id="ARBA00004127"/>
    </source>
</evidence>
<dbReference type="PRINTS" id="PR00119">
    <property type="entry name" value="CATATPASE"/>
</dbReference>
<feature type="binding site" evidence="15">
    <location>
        <position position="641"/>
    </location>
    <ligand>
        <name>ATP</name>
        <dbReference type="ChEBI" id="CHEBI:30616"/>
    </ligand>
</feature>
<keyword evidence="10 17" id="KW-1278">Translocase</keyword>
<feature type="binding site" evidence="15">
    <location>
        <position position="616"/>
    </location>
    <ligand>
        <name>ATP</name>
        <dbReference type="ChEBI" id="CHEBI:30616"/>
    </ligand>
</feature>
<evidence type="ECO:0000256" key="12">
    <source>
        <dbReference type="ARBA" id="ARBA00023136"/>
    </source>
</evidence>
<evidence type="ECO:0000256" key="5">
    <source>
        <dbReference type="ARBA" id="ARBA00022692"/>
    </source>
</evidence>
<dbReference type="InterPro" id="IPR036412">
    <property type="entry name" value="HAD-like_sf"/>
</dbReference>
<dbReference type="PANTHER" id="PTHR24092:SF180">
    <property type="entry name" value="PHOSPHOLIPID-TRANSPORTING ATPASE DNF1-RELATED"/>
    <property type="match status" value="1"/>
</dbReference>
<dbReference type="PANTHER" id="PTHR24092">
    <property type="entry name" value="PROBABLE PHOSPHOLIPID-TRANSPORTING ATPASE"/>
    <property type="match status" value="1"/>
</dbReference>
<evidence type="ECO:0000256" key="17">
    <source>
        <dbReference type="RuleBase" id="RU362033"/>
    </source>
</evidence>
<dbReference type="InterPro" id="IPR001757">
    <property type="entry name" value="P_typ_ATPase"/>
</dbReference>
<protein>
    <recommendedName>
        <fullName evidence="17">Phospholipid-transporting ATPase</fullName>
        <ecNumber evidence="17">7.6.2.1</ecNumber>
    </recommendedName>
</protein>
<feature type="binding site" evidence="15">
    <location>
        <position position="769"/>
    </location>
    <ligand>
        <name>ATP</name>
        <dbReference type="ChEBI" id="CHEBI:30616"/>
    </ligand>
</feature>
<dbReference type="GO" id="GO:0045332">
    <property type="term" value="P:phospholipid translocation"/>
    <property type="evidence" value="ECO:0007669"/>
    <property type="project" value="TreeGrafter"/>
</dbReference>
<evidence type="ECO:0000313" key="21">
    <source>
        <dbReference type="Proteomes" id="UP000266239"/>
    </source>
</evidence>
<feature type="binding site" evidence="16">
    <location>
        <position position="935"/>
    </location>
    <ligand>
        <name>Mg(2+)</name>
        <dbReference type="ChEBI" id="CHEBI:18420"/>
    </ligand>
</feature>
<comment type="subcellular location">
    <subcellularLocation>
        <location evidence="1">Endomembrane system</location>
        <topology evidence="1">Multi-pass membrane protein</topology>
    </subcellularLocation>
    <subcellularLocation>
        <location evidence="17">Membrane</location>
        <topology evidence="17">Multi-pass membrane protein</topology>
    </subcellularLocation>
</comment>
<feature type="domain" description="PLD phosphodiesterase" evidence="19">
    <location>
        <begin position="1621"/>
        <end position="1647"/>
    </location>
</feature>
<dbReference type="SUPFAM" id="SSF56784">
    <property type="entry name" value="HAD-like"/>
    <property type="match status" value="1"/>
</dbReference>
<dbReference type="SUPFAM" id="SSF81665">
    <property type="entry name" value="Calcium ATPase, transmembrane domain M"/>
    <property type="match status" value="1"/>
</dbReference>